<organism evidence="5">
    <name type="scientific">Homalodisca liturata</name>
    <dbReference type="NCBI Taxonomy" id="320908"/>
    <lineage>
        <taxon>Eukaryota</taxon>
        <taxon>Metazoa</taxon>
        <taxon>Ecdysozoa</taxon>
        <taxon>Arthropoda</taxon>
        <taxon>Hexapoda</taxon>
        <taxon>Insecta</taxon>
        <taxon>Pterygota</taxon>
        <taxon>Neoptera</taxon>
        <taxon>Paraneoptera</taxon>
        <taxon>Hemiptera</taxon>
        <taxon>Auchenorrhyncha</taxon>
        <taxon>Membracoidea</taxon>
        <taxon>Cicadellidae</taxon>
        <taxon>Cicadellinae</taxon>
        <taxon>Proconiini</taxon>
        <taxon>Homalodisca</taxon>
    </lineage>
</organism>
<evidence type="ECO:0000313" key="4">
    <source>
        <dbReference type="EMBL" id="JAS82840.1"/>
    </source>
</evidence>
<dbReference type="AlphaFoldDB" id="A0A1B6IR77"/>
<name>A0A1B6IR77_9HEMI</name>
<dbReference type="EMBL" id="GECU01024866">
    <property type="protein sequence ID" value="JAS82840.1"/>
    <property type="molecule type" value="Transcribed_RNA"/>
</dbReference>
<dbReference type="Pfam" id="PF21530">
    <property type="entry name" value="Pif1_2B_dom"/>
    <property type="match status" value="1"/>
</dbReference>
<dbReference type="EMBL" id="GECU01015236">
    <property type="protein sequence ID" value="JAS92470.1"/>
    <property type="molecule type" value="Transcribed_RNA"/>
</dbReference>
<keyword evidence="1" id="KW-0067">ATP-binding</keyword>
<evidence type="ECO:0000259" key="2">
    <source>
        <dbReference type="Pfam" id="PF05970"/>
    </source>
</evidence>
<dbReference type="Gene3D" id="3.40.50.300">
    <property type="entry name" value="P-loop containing nucleotide triphosphate hydrolases"/>
    <property type="match status" value="1"/>
</dbReference>
<proteinExistence type="inferred from homology"/>
<comment type="catalytic activity">
    <reaction evidence="1">
        <text>ATP + H2O = ADP + phosphate + H(+)</text>
        <dbReference type="Rhea" id="RHEA:13065"/>
        <dbReference type="ChEBI" id="CHEBI:15377"/>
        <dbReference type="ChEBI" id="CHEBI:15378"/>
        <dbReference type="ChEBI" id="CHEBI:30616"/>
        <dbReference type="ChEBI" id="CHEBI:43474"/>
        <dbReference type="ChEBI" id="CHEBI:456216"/>
        <dbReference type="EC" id="5.6.2.3"/>
    </reaction>
</comment>
<keyword evidence="1" id="KW-0233">DNA recombination</keyword>
<feature type="domain" description="DNA helicase Pif1-like DEAD-box helicase" evidence="2">
    <location>
        <begin position="2"/>
        <end position="118"/>
    </location>
</feature>
<feature type="domain" description="DNA helicase Pif1-like 2B" evidence="3">
    <location>
        <begin position="207"/>
        <end position="250"/>
    </location>
</feature>
<comment type="cofactor">
    <cofactor evidence="1">
        <name>Mg(2+)</name>
        <dbReference type="ChEBI" id="CHEBI:18420"/>
    </cofactor>
</comment>
<dbReference type="GO" id="GO:0006310">
    <property type="term" value="P:DNA recombination"/>
    <property type="evidence" value="ECO:0007669"/>
    <property type="project" value="UniProtKB-KW"/>
</dbReference>
<evidence type="ECO:0000259" key="3">
    <source>
        <dbReference type="Pfam" id="PF21530"/>
    </source>
</evidence>
<keyword evidence="1" id="KW-0378">Hydrolase</keyword>
<dbReference type="SUPFAM" id="SSF52540">
    <property type="entry name" value="P-loop containing nucleoside triphosphate hydrolases"/>
    <property type="match status" value="1"/>
</dbReference>
<keyword evidence="1" id="KW-0227">DNA damage</keyword>
<keyword evidence="1" id="KW-0347">Helicase</keyword>
<dbReference type="GO" id="GO:0043139">
    <property type="term" value="F:5'-3' DNA helicase activity"/>
    <property type="evidence" value="ECO:0007669"/>
    <property type="project" value="UniProtKB-EC"/>
</dbReference>
<comment type="similarity">
    <text evidence="1">Belongs to the helicase family.</text>
</comment>
<gene>
    <name evidence="6" type="ORF">g.10699</name>
    <name evidence="4" type="ORF">g.10701</name>
    <name evidence="5" type="ORF">g.10703</name>
</gene>
<dbReference type="EC" id="5.6.2.3" evidence="1"/>
<keyword evidence="1" id="KW-0547">Nucleotide-binding</keyword>
<reference evidence="5" key="1">
    <citation type="submission" date="2015-11" db="EMBL/GenBank/DDBJ databases">
        <title>De novo transcriptome assembly of four potential Pierce s Disease insect vectors from Arizona vineyards.</title>
        <authorList>
            <person name="Tassone E.E."/>
        </authorList>
    </citation>
    <scope>NUCLEOTIDE SEQUENCE</scope>
</reference>
<protein>
    <recommendedName>
        <fullName evidence="1">ATP-dependent DNA helicase</fullName>
        <ecNumber evidence="1">5.6.2.3</ecNumber>
    </recommendedName>
</protein>
<dbReference type="PANTHER" id="PTHR10492:SF57">
    <property type="entry name" value="ATP-DEPENDENT DNA HELICASE"/>
    <property type="match status" value="1"/>
</dbReference>
<evidence type="ECO:0000313" key="6">
    <source>
        <dbReference type="EMBL" id="JAS92470.1"/>
    </source>
</evidence>
<dbReference type="GO" id="GO:0005524">
    <property type="term" value="F:ATP binding"/>
    <property type="evidence" value="ECO:0007669"/>
    <property type="project" value="UniProtKB-KW"/>
</dbReference>
<dbReference type="InterPro" id="IPR049163">
    <property type="entry name" value="Pif1-like_2B_dom"/>
</dbReference>
<keyword evidence="1" id="KW-0234">DNA repair</keyword>
<accession>A0A1B6IR77</accession>
<evidence type="ECO:0000256" key="1">
    <source>
        <dbReference type="RuleBase" id="RU363044"/>
    </source>
</evidence>
<sequence>MASVLQKCAIIIWDECTMAHKHSLEALDRSMKDLKGNDKLFGGTVLLLSGDFRQTLPVIPHSTFADEINACLKQSFLWRNVETLRLTVNMRVQMQNDPLAQVFSKQLLDIGNGEVELYQDTQYIKLPDNFCTVVETKSELIESVFPDILNNYLDHDWLCNRAILAARNVDVDKINFQIQQLLPSDLMPFKSIDTVVDENEAVNFPTEFLNSLDLPGMPPHNLQLKIGSPIILLRNLNPPKLCNGTRLVIKRITGNILEATILTGKFKGEIVLLPRIPLIASECSIPFKRLQFPIRLAFAMTINKSQGQTILTCGLDLENTCFSHGQLYVACSRVGKSSNLFVLAKDRLTKNIVHKLVLR</sequence>
<dbReference type="EMBL" id="GECU01018275">
    <property type="protein sequence ID" value="JAS89431.1"/>
    <property type="molecule type" value="Transcribed_RNA"/>
</dbReference>
<dbReference type="CDD" id="cd18809">
    <property type="entry name" value="SF1_C_RecD"/>
    <property type="match status" value="1"/>
</dbReference>
<dbReference type="InterPro" id="IPR027417">
    <property type="entry name" value="P-loop_NTPase"/>
</dbReference>
<dbReference type="PANTHER" id="PTHR10492">
    <property type="match status" value="1"/>
</dbReference>
<evidence type="ECO:0000313" key="5">
    <source>
        <dbReference type="EMBL" id="JAS89431.1"/>
    </source>
</evidence>
<dbReference type="GO" id="GO:0016787">
    <property type="term" value="F:hydrolase activity"/>
    <property type="evidence" value="ECO:0007669"/>
    <property type="project" value="UniProtKB-KW"/>
</dbReference>
<dbReference type="InterPro" id="IPR010285">
    <property type="entry name" value="DNA_helicase_pif1-like_DEAD"/>
</dbReference>
<dbReference type="GO" id="GO:0006281">
    <property type="term" value="P:DNA repair"/>
    <property type="evidence" value="ECO:0007669"/>
    <property type="project" value="UniProtKB-KW"/>
</dbReference>
<dbReference type="GO" id="GO:0000723">
    <property type="term" value="P:telomere maintenance"/>
    <property type="evidence" value="ECO:0007669"/>
    <property type="project" value="InterPro"/>
</dbReference>
<dbReference type="Pfam" id="PF05970">
    <property type="entry name" value="PIF1"/>
    <property type="match status" value="1"/>
</dbReference>